<evidence type="ECO:0000256" key="1">
    <source>
        <dbReference type="SAM" id="Coils"/>
    </source>
</evidence>
<gene>
    <name evidence="2" type="ORF">G3M56_011280</name>
</gene>
<dbReference type="Gene3D" id="3.40.50.300">
    <property type="entry name" value="P-loop containing nucleotide triphosphate hydrolases"/>
    <property type="match status" value="2"/>
</dbReference>
<reference evidence="2 3" key="1">
    <citation type="submission" date="2020-12" db="EMBL/GenBank/DDBJ databases">
        <title>Sulforoseuscoccus oceanibium gen. nov., sp. nov., a representative of the phylum Verrucomicrobia with special cytoplasmic membrane, and proposal of Sulforoseuscoccusaceae fam. nov.</title>
        <authorList>
            <person name="Xi F."/>
        </authorList>
    </citation>
    <scope>NUCLEOTIDE SEQUENCE [LARGE SCALE GENOMIC DNA]</scope>
    <source>
        <strain evidence="2 3">T37</strain>
    </source>
</reference>
<evidence type="ECO:0000313" key="2">
    <source>
        <dbReference type="EMBL" id="QQL44462.1"/>
    </source>
</evidence>
<dbReference type="RefSeq" id="WP_164365073.1">
    <property type="nucleotide sequence ID" value="NZ_CP066776.1"/>
</dbReference>
<organism evidence="2 3">
    <name type="scientific">Sulfuriroseicoccus oceanibius</name>
    <dbReference type="NCBI Taxonomy" id="2707525"/>
    <lineage>
        <taxon>Bacteria</taxon>
        <taxon>Pseudomonadati</taxon>
        <taxon>Verrucomicrobiota</taxon>
        <taxon>Verrucomicrobiia</taxon>
        <taxon>Verrucomicrobiales</taxon>
        <taxon>Verrucomicrobiaceae</taxon>
        <taxon>Sulfuriroseicoccus</taxon>
    </lineage>
</organism>
<feature type="coiled-coil region" evidence="1">
    <location>
        <begin position="701"/>
        <end position="761"/>
    </location>
</feature>
<dbReference type="KEGG" id="soa:G3M56_011280"/>
<dbReference type="AlphaFoldDB" id="A0A6B3L4W6"/>
<proteinExistence type="predicted"/>
<dbReference type="EMBL" id="CP066776">
    <property type="protein sequence ID" value="QQL44462.1"/>
    <property type="molecule type" value="Genomic_DNA"/>
</dbReference>
<evidence type="ECO:0000313" key="3">
    <source>
        <dbReference type="Proteomes" id="UP000475117"/>
    </source>
</evidence>
<dbReference type="Pfam" id="PF13558">
    <property type="entry name" value="SbcC_Walker_B"/>
    <property type="match status" value="1"/>
</dbReference>
<accession>A0A6B3L4W6</accession>
<feature type="coiled-coil region" evidence="1">
    <location>
        <begin position="234"/>
        <end position="314"/>
    </location>
</feature>
<keyword evidence="1" id="KW-0175">Coiled coil</keyword>
<keyword evidence="3" id="KW-1185">Reference proteome</keyword>
<dbReference type="Proteomes" id="UP000475117">
    <property type="component" value="Chromosome"/>
</dbReference>
<sequence>MSKKIELTRIHAINWFGYQDVFDISGNLLIAGITGSGKSILMDLMQLVLIGDQKSKYNQSATGKASSRTLKSYCLGDTKDEIEGVPQYMRNEGATTYVALEFTWPDGQRKETWGLRIEFDSAAQNQPSRRHGFWLQGAMTKDDWIDAFDYPLDYAEFRDLTHERGGRVFDTMEAYRREMALPGHLNFDRETLDYLLPAAMSFTFLDNFNRFCRNYVLPPDEIRIQEVRDSYHAFLSLRHELAALNQQLDLLERIHKDYQTHHQSQIDRDLYADISRELAVEDLREQVQELEEEIEELQQQAEEETRRESELEEQLGANRGRRDLLRDAINATDEGQLYRHLKDESRELVRRIAELSEAGRNVSEARELRCRMIEKWMNQLGQAGIKLPTPLVKSVQKQMKAVNGDDLDQLPQNLELLADAVRDLHDASKDAEVPLREDAEKKINKIKALTNRLEALESGKLNHRTALLDAINMSLPRRRNGDPAAFALRELCEVKDERWRPALEVAFTRKFAVVTEPENYGYAESIYREMKAAAPGESLINPMQALELNATRRSGSLAEKLECAHPVAQSIVDHLFGRIICVEDARDLTKHDAAILPDGFSYRKPFAERRAHYDKIPCIGGRGLEQQRETLTKERTQLRRELERLQPLANLLNEAEQLFRSQRLDSPSLGAQLADLQKLHELEQRRAAVVEQLGTIEVADFEAKDQELREIELQIDQAEQELKDLRKSDLKMQIGGCQRSLDDASEKLERADTELKRFRAEGPNLRDHQTRRAELYKELTHEYPVTDVACSQAERFERKCAERAITARSELVEARKELARDFPAYNEFSPEDPGNGPWDERLTRIANSDIPAYENKAKREEKNWQEIFRKQVLVKLRSALMRVDMTLKLLNKELKKPIGHHVYQIRKKRNPDYATYQQLVDNSALADEGGLFFDTIDSETKDEVERIFNLLVDDPNNTEALNFLDYRNYYDYDMSVVDTRDPDARETSVDKQSGKFSGGENQSPYFIAILACYLRAYHRYERGSNNPSIGLVPIDEAFSKLSGERIRDCIEALKSLELQGAFSMSSGNIPYAIDLCDQTMVVSKRETTKQRKTFIRNIAVSLTRADARKRLMGGS</sequence>
<name>A0A6B3L4W6_9BACT</name>
<dbReference type="SUPFAM" id="SSF52540">
    <property type="entry name" value="P-loop containing nucleoside triphosphate hydrolases"/>
    <property type="match status" value="1"/>
</dbReference>
<dbReference type="Pfam" id="PF13555">
    <property type="entry name" value="AAA_29"/>
    <property type="match status" value="1"/>
</dbReference>
<protein>
    <submittedName>
        <fullName evidence="2">Uncharacterized protein</fullName>
    </submittedName>
</protein>
<dbReference type="InterPro" id="IPR027417">
    <property type="entry name" value="P-loop_NTPase"/>
</dbReference>